<evidence type="ECO:0000313" key="2">
    <source>
        <dbReference type="EMBL" id="GFR78291.1"/>
    </source>
</evidence>
<name>A0AAV4G0V5_9GAST</name>
<dbReference type="Proteomes" id="UP000762676">
    <property type="component" value="Unassembled WGS sequence"/>
</dbReference>
<comment type="caution">
    <text evidence="2">The sequence shown here is derived from an EMBL/GenBank/DDBJ whole genome shotgun (WGS) entry which is preliminary data.</text>
</comment>
<protein>
    <submittedName>
        <fullName evidence="2">Uncharacterized protein</fullName>
    </submittedName>
</protein>
<proteinExistence type="predicted"/>
<dbReference type="AlphaFoldDB" id="A0AAV4G0V5"/>
<reference evidence="2 3" key="1">
    <citation type="journal article" date="2021" name="Elife">
        <title>Chloroplast acquisition without the gene transfer in kleptoplastic sea slugs, Plakobranchus ocellatus.</title>
        <authorList>
            <person name="Maeda T."/>
            <person name="Takahashi S."/>
            <person name="Yoshida T."/>
            <person name="Shimamura S."/>
            <person name="Takaki Y."/>
            <person name="Nagai Y."/>
            <person name="Toyoda A."/>
            <person name="Suzuki Y."/>
            <person name="Arimoto A."/>
            <person name="Ishii H."/>
            <person name="Satoh N."/>
            <person name="Nishiyama T."/>
            <person name="Hasebe M."/>
            <person name="Maruyama T."/>
            <person name="Minagawa J."/>
            <person name="Obokata J."/>
            <person name="Shigenobu S."/>
        </authorList>
    </citation>
    <scope>NUCLEOTIDE SEQUENCE [LARGE SCALE GENOMIC DNA]</scope>
</reference>
<sequence>MEHVASQSLRQRYLEKLAARIKFLQPPDLDTAEWDDGNDDIDTRGHQGSSRHPHPGESQLEHEMELWGSTAPKHARKPYKEHYKH</sequence>
<gene>
    <name evidence="2" type="ORF">ElyMa_003991100</name>
</gene>
<feature type="compositionally biased region" description="Acidic residues" evidence="1">
    <location>
        <begin position="30"/>
        <end position="40"/>
    </location>
</feature>
<accession>A0AAV4G0V5</accession>
<evidence type="ECO:0000256" key="1">
    <source>
        <dbReference type="SAM" id="MobiDB-lite"/>
    </source>
</evidence>
<dbReference type="EMBL" id="BMAT01008113">
    <property type="protein sequence ID" value="GFR78291.1"/>
    <property type="molecule type" value="Genomic_DNA"/>
</dbReference>
<organism evidence="2 3">
    <name type="scientific">Elysia marginata</name>
    <dbReference type="NCBI Taxonomy" id="1093978"/>
    <lineage>
        <taxon>Eukaryota</taxon>
        <taxon>Metazoa</taxon>
        <taxon>Spiralia</taxon>
        <taxon>Lophotrochozoa</taxon>
        <taxon>Mollusca</taxon>
        <taxon>Gastropoda</taxon>
        <taxon>Heterobranchia</taxon>
        <taxon>Euthyneura</taxon>
        <taxon>Panpulmonata</taxon>
        <taxon>Sacoglossa</taxon>
        <taxon>Placobranchoidea</taxon>
        <taxon>Plakobranchidae</taxon>
        <taxon>Elysia</taxon>
    </lineage>
</organism>
<feature type="region of interest" description="Disordered" evidence="1">
    <location>
        <begin position="25"/>
        <end position="85"/>
    </location>
</feature>
<evidence type="ECO:0000313" key="3">
    <source>
        <dbReference type="Proteomes" id="UP000762676"/>
    </source>
</evidence>
<keyword evidence="3" id="KW-1185">Reference proteome</keyword>